<sequence>MTEVSMAMLSRRLDRDNISLALPFTALTLALLNANHEEDGSIELHKSAESRDREGKKDQDPRESPFCLCFHSLCMARSSGKSSVLESVAGKDFLPRGSGIVTRHPLVLQLHRIDEGKEYAEFIHLPKKKFTDLATVRKEIADETDRETSRSKQISTVPIYLSLYSPMNVAFTLDFLLVAKCGIYNFFISLLCLCGFAVVNLTLIDLPGLTKVAIDGQSESIVQDIENMVRSYIEKVITIQILILFSYGDYLTQ</sequence>
<feature type="transmembrane region" description="Helical" evidence="3">
    <location>
        <begin position="183"/>
        <end position="204"/>
    </location>
</feature>
<dbReference type="PANTHER" id="PTHR11566:SF159">
    <property type="entry name" value="PHRAGMOPLASTIN DRP1A"/>
    <property type="match status" value="1"/>
</dbReference>
<feature type="region of interest" description="Disordered" evidence="2">
    <location>
        <begin position="42"/>
        <end position="62"/>
    </location>
</feature>
<dbReference type="SMART" id="SM00053">
    <property type="entry name" value="DYNc"/>
    <property type="match status" value="1"/>
</dbReference>
<dbReference type="GO" id="GO:0005874">
    <property type="term" value="C:microtubule"/>
    <property type="evidence" value="ECO:0007669"/>
    <property type="project" value="TreeGrafter"/>
</dbReference>
<name>A0A7J7I4I6_CAMSI</name>
<dbReference type="Pfam" id="PF00350">
    <property type="entry name" value="Dynamin_N"/>
    <property type="match status" value="1"/>
</dbReference>
<keyword evidence="3" id="KW-0812">Transmembrane</keyword>
<organism evidence="5 6">
    <name type="scientific">Camellia sinensis</name>
    <name type="common">Tea plant</name>
    <name type="synonym">Thea sinensis</name>
    <dbReference type="NCBI Taxonomy" id="4442"/>
    <lineage>
        <taxon>Eukaryota</taxon>
        <taxon>Viridiplantae</taxon>
        <taxon>Streptophyta</taxon>
        <taxon>Embryophyta</taxon>
        <taxon>Tracheophyta</taxon>
        <taxon>Spermatophyta</taxon>
        <taxon>Magnoliopsida</taxon>
        <taxon>eudicotyledons</taxon>
        <taxon>Gunneridae</taxon>
        <taxon>Pentapetalae</taxon>
        <taxon>asterids</taxon>
        <taxon>Ericales</taxon>
        <taxon>Theaceae</taxon>
        <taxon>Camellia</taxon>
    </lineage>
</organism>
<protein>
    <recommendedName>
        <fullName evidence="4">Dynamin-type G domain-containing protein</fullName>
    </recommendedName>
</protein>
<evidence type="ECO:0000256" key="2">
    <source>
        <dbReference type="SAM" id="MobiDB-lite"/>
    </source>
</evidence>
<proteinExistence type="inferred from homology"/>
<dbReference type="PANTHER" id="PTHR11566">
    <property type="entry name" value="DYNAMIN"/>
    <property type="match status" value="1"/>
</dbReference>
<evidence type="ECO:0000259" key="4">
    <source>
        <dbReference type="PROSITE" id="PS51718"/>
    </source>
</evidence>
<dbReference type="GO" id="GO:0005737">
    <property type="term" value="C:cytoplasm"/>
    <property type="evidence" value="ECO:0007669"/>
    <property type="project" value="TreeGrafter"/>
</dbReference>
<reference evidence="6" key="1">
    <citation type="journal article" date="2020" name="Nat. Commun.">
        <title>Genome assembly of wild tea tree DASZ reveals pedigree and selection history of tea varieties.</title>
        <authorList>
            <person name="Zhang W."/>
            <person name="Zhang Y."/>
            <person name="Qiu H."/>
            <person name="Guo Y."/>
            <person name="Wan H."/>
            <person name="Zhang X."/>
            <person name="Scossa F."/>
            <person name="Alseekh S."/>
            <person name="Zhang Q."/>
            <person name="Wang P."/>
            <person name="Xu L."/>
            <person name="Schmidt M.H."/>
            <person name="Jia X."/>
            <person name="Li D."/>
            <person name="Zhu A."/>
            <person name="Guo F."/>
            <person name="Chen W."/>
            <person name="Ni D."/>
            <person name="Usadel B."/>
            <person name="Fernie A.R."/>
            <person name="Wen W."/>
        </authorList>
    </citation>
    <scope>NUCLEOTIDE SEQUENCE [LARGE SCALE GENOMIC DNA]</scope>
    <source>
        <strain evidence="6">cv. G240</strain>
    </source>
</reference>
<keyword evidence="1" id="KW-0342">GTP-binding</keyword>
<dbReference type="InterPro" id="IPR045063">
    <property type="entry name" value="Dynamin_N"/>
</dbReference>
<evidence type="ECO:0000256" key="1">
    <source>
        <dbReference type="RuleBase" id="RU003932"/>
    </source>
</evidence>
<dbReference type="PROSITE" id="PS00410">
    <property type="entry name" value="G_DYNAMIN_1"/>
    <property type="match status" value="1"/>
</dbReference>
<comment type="caution">
    <text evidence="5">The sequence shown here is derived from an EMBL/GenBank/DDBJ whole genome shotgun (WGS) entry which is preliminary data.</text>
</comment>
<evidence type="ECO:0000313" key="5">
    <source>
        <dbReference type="EMBL" id="KAF5959406.1"/>
    </source>
</evidence>
<evidence type="ECO:0000256" key="3">
    <source>
        <dbReference type="SAM" id="Phobius"/>
    </source>
</evidence>
<dbReference type="InterPro" id="IPR001401">
    <property type="entry name" value="Dynamin_GTPase"/>
</dbReference>
<keyword evidence="3" id="KW-1133">Transmembrane helix</keyword>
<keyword evidence="3" id="KW-0472">Membrane</keyword>
<dbReference type="Proteomes" id="UP000593564">
    <property type="component" value="Unassembled WGS sequence"/>
</dbReference>
<dbReference type="GO" id="GO:0003924">
    <property type="term" value="F:GTPase activity"/>
    <property type="evidence" value="ECO:0007669"/>
    <property type="project" value="InterPro"/>
</dbReference>
<dbReference type="PROSITE" id="PS51718">
    <property type="entry name" value="G_DYNAMIN_2"/>
    <property type="match status" value="1"/>
</dbReference>
<evidence type="ECO:0000313" key="6">
    <source>
        <dbReference type="Proteomes" id="UP000593564"/>
    </source>
</evidence>
<dbReference type="SUPFAM" id="SSF52540">
    <property type="entry name" value="P-loop containing nucleoside triphosphate hydrolases"/>
    <property type="match status" value="1"/>
</dbReference>
<dbReference type="InterPro" id="IPR027417">
    <property type="entry name" value="P-loop_NTPase"/>
</dbReference>
<reference evidence="5 6" key="2">
    <citation type="submission" date="2020-07" db="EMBL/GenBank/DDBJ databases">
        <title>Genome assembly of wild tea tree DASZ reveals pedigree and selection history of tea varieties.</title>
        <authorList>
            <person name="Zhang W."/>
        </authorList>
    </citation>
    <scope>NUCLEOTIDE SEQUENCE [LARGE SCALE GENOMIC DNA]</scope>
    <source>
        <strain evidence="6">cv. G240</strain>
        <tissue evidence="5">Leaf</tissue>
    </source>
</reference>
<keyword evidence="1" id="KW-0547">Nucleotide-binding</keyword>
<dbReference type="InterPro" id="IPR022812">
    <property type="entry name" value="Dynamin"/>
</dbReference>
<dbReference type="InterPro" id="IPR019762">
    <property type="entry name" value="Dynamin_GTPase_CS"/>
</dbReference>
<feature type="domain" description="Dynamin-type G" evidence="4">
    <location>
        <begin position="65"/>
        <end position="253"/>
    </location>
</feature>
<accession>A0A7J7I4I6</accession>
<dbReference type="GO" id="GO:0005525">
    <property type="term" value="F:GTP binding"/>
    <property type="evidence" value="ECO:0007669"/>
    <property type="project" value="UniProtKB-KW"/>
</dbReference>
<keyword evidence="6" id="KW-1185">Reference proteome</keyword>
<comment type="similarity">
    <text evidence="1">Belongs to the TRAFAC class dynamin-like GTPase superfamily. Dynamin/Fzo/YdjA family.</text>
</comment>
<dbReference type="GO" id="GO:0008017">
    <property type="term" value="F:microtubule binding"/>
    <property type="evidence" value="ECO:0007669"/>
    <property type="project" value="TreeGrafter"/>
</dbReference>
<dbReference type="Gene3D" id="3.40.50.300">
    <property type="entry name" value="P-loop containing nucleotide triphosphate hydrolases"/>
    <property type="match status" value="1"/>
</dbReference>
<dbReference type="InterPro" id="IPR030381">
    <property type="entry name" value="G_DYNAMIN_dom"/>
</dbReference>
<dbReference type="AlphaFoldDB" id="A0A7J7I4I6"/>
<dbReference type="EMBL" id="JACBKZ010000001">
    <property type="protein sequence ID" value="KAF5959406.1"/>
    <property type="molecule type" value="Genomic_DNA"/>
</dbReference>
<dbReference type="GO" id="GO:0016020">
    <property type="term" value="C:membrane"/>
    <property type="evidence" value="ECO:0007669"/>
    <property type="project" value="TreeGrafter"/>
</dbReference>
<dbReference type="PRINTS" id="PR00195">
    <property type="entry name" value="DYNAMIN"/>
</dbReference>
<gene>
    <name evidence="5" type="ORF">HYC85_000615</name>
</gene>